<dbReference type="RefSeq" id="WP_132124697.1">
    <property type="nucleotide sequence ID" value="NZ_SLWS01000013.1"/>
</dbReference>
<comment type="caution">
    <text evidence="2">The sequence shown here is derived from an EMBL/GenBank/DDBJ whole genome shotgun (WGS) entry which is preliminary data.</text>
</comment>
<protein>
    <submittedName>
        <fullName evidence="2">Uncharacterized protein</fullName>
    </submittedName>
</protein>
<dbReference type="Proteomes" id="UP000295680">
    <property type="component" value="Unassembled WGS sequence"/>
</dbReference>
<dbReference type="AlphaFoldDB" id="A0A4V2S549"/>
<proteinExistence type="predicted"/>
<evidence type="ECO:0000313" key="3">
    <source>
        <dbReference type="Proteomes" id="UP000295680"/>
    </source>
</evidence>
<organism evidence="2 3">
    <name type="scientific">Actinocrispum wychmicini</name>
    <dbReference type="NCBI Taxonomy" id="1213861"/>
    <lineage>
        <taxon>Bacteria</taxon>
        <taxon>Bacillati</taxon>
        <taxon>Actinomycetota</taxon>
        <taxon>Actinomycetes</taxon>
        <taxon>Pseudonocardiales</taxon>
        <taxon>Pseudonocardiaceae</taxon>
        <taxon>Actinocrispum</taxon>
    </lineage>
</organism>
<keyword evidence="3" id="KW-1185">Reference proteome</keyword>
<sequence>MPFNPNQARGADGKWIKTGGALGAALVAGVLAAAGGGDVVTSVGAGLDAAAGRSTGSTNRATSRQAAKTGDEAKAWERLALKELKKDVRHRLRCAVQSRGQVRQFFVKHPCDKLDQFLFAVSDAKGDVVVGSVMWVKMPSSAAATQLKQLEDTPGTGDVTPFGTEVLQLGGFQFTGEHYRSRLDGSLVVIAETEPVRGHPSDSLLNDVATVAVVLPPK</sequence>
<gene>
    <name evidence="2" type="ORF">EV192_113118</name>
</gene>
<feature type="region of interest" description="Disordered" evidence="1">
    <location>
        <begin position="50"/>
        <end position="69"/>
    </location>
</feature>
<evidence type="ECO:0000256" key="1">
    <source>
        <dbReference type="SAM" id="MobiDB-lite"/>
    </source>
</evidence>
<dbReference type="EMBL" id="SLWS01000013">
    <property type="protein sequence ID" value="TCO50740.1"/>
    <property type="molecule type" value="Genomic_DNA"/>
</dbReference>
<reference evidence="2 3" key="1">
    <citation type="submission" date="2019-03" db="EMBL/GenBank/DDBJ databases">
        <title>Genomic Encyclopedia of Type Strains, Phase IV (KMG-IV): sequencing the most valuable type-strain genomes for metagenomic binning, comparative biology and taxonomic classification.</title>
        <authorList>
            <person name="Goeker M."/>
        </authorList>
    </citation>
    <scope>NUCLEOTIDE SEQUENCE [LARGE SCALE GENOMIC DNA]</scope>
    <source>
        <strain evidence="2 3">DSM 45934</strain>
    </source>
</reference>
<evidence type="ECO:0000313" key="2">
    <source>
        <dbReference type="EMBL" id="TCO50740.1"/>
    </source>
</evidence>
<accession>A0A4V2S549</accession>
<feature type="compositionally biased region" description="Polar residues" evidence="1">
    <location>
        <begin position="54"/>
        <end position="66"/>
    </location>
</feature>
<name>A0A4V2S549_9PSEU</name>
<dbReference type="OrthoDB" id="3470137at2"/>